<evidence type="ECO:0000256" key="2">
    <source>
        <dbReference type="ARBA" id="ARBA00004651"/>
    </source>
</evidence>
<keyword evidence="4" id="KW-1003">Cell membrane</keyword>
<dbReference type="PROSITE" id="PS50109">
    <property type="entry name" value="HIS_KIN"/>
    <property type="match status" value="1"/>
</dbReference>
<evidence type="ECO:0000256" key="1">
    <source>
        <dbReference type="ARBA" id="ARBA00000085"/>
    </source>
</evidence>
<dbReference type="InterPro" id="IPR050398">
    <property type="entry name" value="HssS/ArlS-like"/>
</dbReference>
<dbReference type="Pfam" id="PF00512">
    <property type="entry name" value="HisKA"/>
    <property type="match status" value="1"/>
</dbReference>
<evidence type="ECO:0000256" key="12">
    <source>
        <dbReference type="ARBA" id="ARBA00023012"/>
    </source>
</evidence>
<evidence type="ECO:0000259" key="15">
    <source>
        <dbReference type="PROSITE" id="PS50109"/>
    </source>
</evidence>
<keyword evidence="8" id="KW-0547">Nucleotide-binding</keyword>
<keyword evidence="13 14" id="KW-0472">Membrane</keyword>
<proteinExistence type="predicted"/>
<dbReference type="PROSITE" id="PS50885">
    <property type="entry name" value="HAMP"/>
    <property type="match status" value="1"/>
</dbReference>
<evidence type="ECO:0000256" key="13">
    <source>
        <dbReference type="ARBA" id="ARBA00023136"/>
    </source>
</evidence>
<reference evidence="17 18" key="1">
    <citation type="submission" date="2018-11" db="EMBL/GenBank/DDBJ databases">
        <title>Genomic Encyclopedia of Type Strains, Phase IV (KMG-IV): sequencing the most valuable type-strain genomes for metagenomic binning, comparative biology and taxonomic classification.</title>
        <authorList>
            <person name="Goeker M."/>
        </authorList>
    </citation>
    <scope>NUCLEOTIDE SEQUENCE [LARGE SCALE GENOMIC DNA]</scope>
    <source>
        <strain evidence="17 18">DSM 29158</strain>
    </source>
</reference>
<dbReference type="Pfam" id="PF02518">
    <property type="entry name" value="HATPase_c"/>
    <property type="match status" value="1"/>
</dbReference>
<keyword evidence="12" id="KW-0902">Two-component regulatory system</keyword>
<dbReference type="PANTHER" id="PTHR45528:SF12">
    <property type="entry name" value="SENSOR HISTIDINE KINASE ARSS"/>
    <property type="match status" value="1"/>
</dbReference>
<dbReference type="GO" id="GO:0005524">
    <property type="term" value="F:ATP binding"/>
    <property type="evidence" value="ECO:0007669"/>
    <property type="project" value="UniProtKB-KW"/>
</dbReference>
<evidence type="ECO:0000256" key="14">
    <source>
        <dbReference type="SAM" id="Phobius"/>
    </source>
</evidence>
<keyword evidence="7 14" id="KW-0812">Transmembrane</keyword>
<dbReference type="Gene3D" id="3.30.565.10">
    <property type="entry name" value="Histidine kinase-like ATPase, C-terminal domain"/>
    <property type="match status" value="1"/>
</dbReference>
<name>A0A3N5C6L4_9BACL</name>
<protein>
    <recommendedName>
        <fullName evidence="3">histidine kinase</fullName>
        <ecNumber evidence="3">2.7.13.3</ecNumber>
    </recommendedName>
</protein>
<dbReference type="GO" id="GO:0000155">
    <property type="term" value="F:phosphorelay sensor kinase activity"/>
    <property type="evidence" value="ECO:0007669"/>
    <property type="project" value="InterPro"/>
</dbReference>
<dbReference type="FunFam" id="1.10.287.130:FF:000001">
    <property type="entry name" value="Two-component sensor histidine kinase"/>
    <property type="match status" value="1"/>
</dbReference>
<dbReference type="EMBL" id="RKRK01000002">
    <property type="protein sequence ID" value="RPF57978.1"/>
    <property type="molecule type" value="Genomic_DNA"/>
</dbReference>
<dbReference type="InterPro" id="IPR036890">
    <property type="entry name" value="HATPase_C_sf"/>
</dbReference>
<dbReference type="Pfam" id="PF00672">
    <property type="entry name" value="HAMP"/>
    <property type="match status" value="1"/>
</dbReference>
<evidence type="ECO:0000256" key="11">
    <source>
        <dbReference type="ARBA" id="ARBA00022989"/>
    </source>
</evidence>
<evidence type="ECO:0000313" key="18">
    <source>
        <dbReference type="Proteomes" id="UP000277108"/>
    </source>
</evidence>
<comment type="catalytic activity">
    <reaction evidence="1">
        <text>ATP + protein L-histidine = ADP + protein N-phospho-L-histidine.</text>
        <dbReference type="EC" id="2.7.13.3"/>
    </reaction>
</comment>
<evidence type="ECO:0000259" key="16">
    <source>
        <dbReference type="PROSITE" id="PS50885"/>
    </source>
</evidence>
<dbReference type="RefSeq" id="WP_123807483.1">
    <property type="nucleotide sequence ID" value="NZ_RKRK01000002.1"/>
</dbReference>
<comment type="subcellular location">
    <subcellularLocation>
        <location evidence="2">Cell membrane</location>
        <topology evidence="2">Multi-pass membrane protein</topology>
    </subcellularLocation>
</comment>
<dbReference type="AlphaFoldDB" id="A0A3N5C6L4"/>
<dbReference type="FunFam" id="3.30.565.10:FF:000006">
    <property type="entry name" value="Sensor histidine kinase WalK"/>
    <property type="match status" value="1"/>
</dbReference>
<dbReference type="InterPro" id="IPR003660">
    <property type="entry name" value="HAMP_dom"/>
</dbReference>
<dbReference type="SUPFAM" id="SSF55874">
    <property type="entry name" value="ATPase domain of HSP90 chaperone/DNA topoisomerase II/histidine kinase"/>
    <property type="match status" value="1"/>
</dbReference>
<dbReference type="CDD" id="cd00082">
    <property type="entry name" value="HisKA"/>
    <property type="match status" value="1"/>
</dbReference>
<accession>A0A3N5C6L4</accession>
<dbReference type="Proteomes" id="UP000277108">
    <property type="component" value="Unassembled WGS sequence"/>
</dbReference>
<evidence type="ECO:0000256" key="8">
    <source>
        <dbReference type="ARBA" id="ARBA00022741"/>
    </source>
</evidence>
<dbReference type="GO" id="GO:0005886">
    <property type="term" value="C:plasma membrane"/>
    <property type="evidence" value="ECO:0007669"/>
    <property type="project" value="UniProtKB-SubCell"/>
</dbReference>
<evidence type="ECO:0000256" key="9">
    <source>
        <dbReference type="ARBA" id="ARBA00022777"/>
    </source>
</evidence>
<feature type="transmembrane region" description="Helical" evidence="14">
    <location>
        <begin position="159"/>
        <end position="179"/>
    </location>
</feature>
<keyword evidence="11 14" id="KW-1133">Transmembrane helix</keyword>
<dbReference type="InterPro" id="IPR004358">
    <property type="entry name" value="Sig_transdc_His_kin-like_C"/>
</dbReference>
<dbReference type="SMART" id="SM00388">
    <property type="entry name" value="HisKA"/>
    <property type="match status" value="1"/>
</dbReference>
<sequence>MKLPKVPLSIAWVISSGILIFTSFIVFALVLIHLMGGYLYDNEDATLRKSHKEVVELFLSRNVQNINDNDIITRLSDNQILNLYDNQGQLITQYNLSNKEYDYEVNKNQLDEIIAVDQKDYSYISITSEINQSSHFGYKYAQIVHPIDDYNNIMKYMKIISIFIAFILIFLTLLVSYFITRTLTKSLRNISNQMEYIEKQGFKEKLTNMSFYTEIDQMTTTFNSMMRVLEENYKSQKQFVQDASHELRTPLTIIQGHIKLLNRWGKKDPKQLEESLEISLSESKRMEKLISSLLSLSKGQIGDELIRHNINLNDEIKRLVQSFKNVYPDYKFNIYSKMNNCNILFNKYQFEQVLLIFMDNAIKYDHINKNISLMITEKNEYIELQITDRGIGIPKEDLPYIFDRFYRVDKSRSKKIEGNGLGLAIAKKIVEQNKGQVLITSEYNKFTTVKVIFERV</sequence>
<feature type="domain" description="HAMP" evidence="16">
    <location>
        <begin position="181"/>
        <end position="234"/>
    </location>
</feature>
<comment type="caution">
    <text evidence="17">The sequence shown here is derived from an EMBL/GenBank/DDBJ whole genome shotgun (WGS) entry which is preliminary data.</text>
</comment>
<dbReference type="InterPro" id="IPR005467">
    <property type="entry name" value="His_kinase_dom"/>
</dbReference>
<keyword evidence="5" id="KW-0597">Phosphoprotein</keyword>
<feature type="transmembrane region" description="Helical" evidence="14">
    <location>
        <begin position="12"/>
        <end position="40"/>
    </location>
</feature>
<evidence type="ECO:0000256" key="6">
    <source>
        <dbReference type="ARBA" id="ARBA00022679"/>
    </source>
</evidence>
<evidence type="ECO:0000256" key="5">
    <source>
        <dbReference type="ARBA" id="ARBA00022553"/>
    </source>
</evidence>
<dbReference type="Gene3D" id="1.10.287.130">
    <property type="match status" value="1"/>
</dbReference>
<keyword evidence="10" id="KW-0067">ATP-binding</keyword>
<gene>
    <name evidence="17" type="ORF">EDD62_0615</name>
</gene>
<dbReference type="SMART" id="SM00387">
    <property type="entry name" value="HATPase_c"/>
    <property type="match status" value="1"/>
</dbReference>
<organism evidence="17 18">
    <name type="scientific">Abyssicoccus albus</name>
    <dbReference type="NCBI Taxonomy" id="1817405"/>
    <lineage>
        <taxon>Bacteria</taxon>
        <taxon>Bacillati</taxon>
        <taxon>Bacillota</taxon>
        <taxon>Bacilli</taxon>
        <taxon>Bacillales</taxon>
        <taxon>Abyssicoccaceae</taxon>
    </lineage>
</organism>
<dbReference type="OrthoDB" id="9786919at2"/>
<evidence type="ECO:0000256" key="7">
    <source>
        <dbReference type="ARBA" id="ARBA00022692"/>
    </source>
</evidence>
<dbReference type="CDD" id="cd00075">
    <property type="entry name" value="HATPase"/>
    <property type="match status" value="1"/>
</dbReference>
<keyword evidence="18" id="KW-1185">Reference proteome</keyword>
<dbReference type="Gene3D" id="6.10.340.10">
    <property type="match status" value="1"/>
</dbReference>
<evidence type="ECO:0000256" key="10">
    <source>
        <dbReference type="ARBA" id="ARBA00022840"/>
    </source>
</evidence>
<evidence type="ECO:0000313" key="17">
    <source>
        <dbReference type="EMBL" id="RPF57978.1"/>
    </source>
</evidence>
<dbReference type="InterPro" id="IPR036097">
    <property type="entry name" value="HisK_dim/P_sf"/>
</dbReference>
<dbReference type="PANTHER" id="PTHR45528">
    <property type="entry name" value="SENSOR HISTIDINE KINASE CPXA"/>
    <property type="match status" value="1"/>
</dbReference>
<dbReference type="PRINTS" id="PR00344">
    <property type="entry name" value="BCTRLSENSOR"/>
</dbReference>
<evidence type="ECO:0000256" key="4">
    <source>
        <dbReference type="ARBA" id="ARBA00022475"/>
    </source>
</evidence>
<keyword evidence="6" id="KW-0808">Transferase</keyword>
<dbReference type="SUPFAM" id="SSF47384">
    <property type="entry name" value="Homodimeric domain of signal transducing histidine kinase"/>
    <property type="match status" value="1"/>
</dbReference>
<keyword evidence="9 17" id="KW-0418">Kinase</keyword>
<dbReference type="InterPro" id="IPR003594">
    <property type="entry name" value="HATPase_dom"/>
</dbReference>
<dbReference type="EC" id="2.7.13.3" evidence="3"/>
<evidence type="ECO:0000256" key="3">
    <source>
        <dbReference type="ARBA" id="ARBA00012438"/>
    </source>
</evidence>
<feature type="domain" description="Histidine kinase" evidence="15">
    <location>
        <begin position="242"/>
        <end position="456"/>
    </location>
</feature>
<dbReference type="InterPro" id="IPR003661">
    <property type="entry name" value="HisK_dim/P_dom"/>
</dbReference>